<keyword evidence="1" id="KW-0175">Coiled coil</keyword>
<dbReference type="AlphaFoldDB" id="A0AAD8MFW3"/>
<reference evidence="2" key="1">
    <citation type="submission" date="2023-02" db="EMBL/GenBank/DDBJ databases">
        <title>Genome of toxic invasive species Heracleum sosnowskyi carries increased number of genes despite the absence of recent whole-genome duplications.</title>
        <authorList>
            <person name="Schelkunov M."/>
            <person name="Shtratnikova V."/>
            <person name="Makarenko M."/>
            <person name="Klepikova A."/>
            <person name="Omelchenko D."/>
            <person name="Novikova G."/>
            <person name="Obukhova E."/>
            <person name="Bogdanov V."/>
            <person name="Penin A."/>
            <person name="Logacheva M."/>
        </authorList>
    </citation>
    <scope>NUCLEOTIDE SEQUENCE</scope>
    <source>
        <strain evidence="2">Hsosn_3</strain>
        <tissue evidence="2">Leaf</tissue>
    </source>
</reference>
<keyword evidence="3" id="KW-1185">Reference proteome</keyword>
<gene>
    <name evidence="2" type="ORF">POM88_037479</name>
</gene>
<feature type="coiled-coil region" evidence="1">
    <location>
        <begin position="385"/>
        <end position="415"/>
    </location>
</feature>
<evidence type="ECO:0000313" key="2">
    <source>
        <dbReference type="EMBL" id="KAK1371387.1"/>
    </source>
</evidence>
<accession>A0AAD8MFW3</accession>
<reference evidence="2" key="2">
    <citation type="submission" date="2023-05" db="EMBL/GenBank/DDBJ databases">
        <authorList>
            <person name="Schelkunov M.I."/>
        </authorList>
    </citation>
    <scope>NUCLEOTIDE SEQUENCE</scope>
    <source>
        <strain evidence="2">Hsosn_3</strain>
        <tissue evidence="2">Leaf</tissue>
    </source>
</reference>
<sequence length="460" mass="53507">MPRQTRSRGIRIEEITEDAPMPKVYDTQVVRTTIHDEGVGEKYEPRVVLRRRPRQLFLMSNTTQVTDSNPDTVQDPDESETLQEIDLLILSTVVDSHNKEVDEEEERRREIRRTTDRDFNLYVQRLIRSNKLLWKNERRQQHKLELSYVLEKEKDKKWKHIDTVECNRPINFQPGGIMTNLSDAAETAGSQRFKALWTEMYSNLKQMPHNSRGGISHRDAEFINMSYVDPHALVEIGGYLTSEHLNNLQAVDIVLDCHDGAEKKEKLIYFMKDGSVKRMSIQELLVKSTKELKYVHYLLKGKNEVCKEWSNIILSTIRQRFDGGRNYDGEYTLMYLNLRGQEVEMQRGSVVKEMSLGMKQLSLNSDGKEFAYLLLEELDLQRSSIQNLRATIYQINEEDEELKNLKGRLIQILEDKEEVSGLLSGLRSGLSSGLEADQYYFKITIESRKIRKIDLSVPGL</sequence>
<evidence type="ECO:0000256" key="1">
    <source>
        <dbReference type="SAM" id="Coils"/>
    </source>
</evidence>
<evidence type="ECO:0000313" key="3">
    <source>
        <dbReference type="Proteomes" id="UP001237642"/>
    </source>
</evidence>
<proteinExistence type="predicted"/>
<protein>
    <submittedName>
        <fullName evidence="2">Uncharacterized protein</fullName>
    </submittedName>
</protein>
<comment type="caution">
    <text evidence="2">The sequence shown here is derived from an EMBL/GenBank/DDBJ whole genome shotgun (WGS) entry which is preliminary data.</text>
</comment>
<dbReference type="Proteomes" id="UP001237642">
    <property type="component" value="Unassembled WGS sequence"/>
</dbReference>
<dbReference type="EMBL" id="JAUIZM010000008">
    <property type="protein sequence ID" value="KAK1371387.1"/>
    <property type="molecule type" value="Genomic_DNA"/>
</dbReference>
<name>A0AAD8MFW3_9APIA</name>
<organism evidence="2 3">
    <name type="scientific">Heracleum sosnowskyi</name>
    <dbReference type="NCBI Taxonomy" id="360622"/>
    <lineage>
        <taxon>Eukaryota</taxon>
        <taxon>Viridiplantae</taxon>
        <taxon>Streptophyta</taxon>
        <taxon>Embryophyta</taxon>
        <taxon>Tracheophyta</taxon>
        <taxon>Spermatophyta</taxon>
        <taxon>Magnoliopsida</taxon>
        <taxon>eudicotyledons</taxon>
        <taxon>Gunneridae</taxon>
        <taxon>Pentapetalae</taxon>
        <taxon>asterids</taxon>
        <taxon>campanulids</taxon>
        <taxon>Apiales</taxon>
        <taxon>Apiaceae</taxon>
        <taxon>Apioideae</taxon>
        <taxon>apioid superclade</taxon>
        <taxon>Tordylieae</taxon>
        <taxon>Tordyliinae</taxon>
        <taxon>Heracleum</taxon>
    </lineage>
</organism>